<protein>
    <submittedName>
        <fullName evidence="2">Uncharacterized protein LOC109113961</fullName>
    </submittedName>
</protein>
<dbReference type="OMA" id="FRACANT"/>
<evidence type="ECO:0000313" key="2">
    <source>
        <dbReference type="RefSeq" id="XP_019051493.1"/>
    </source>
</evidence>
<dbReference type="PANTHER" id="PTHR11439">
    <property type="entry name" value="GAG-POL-RELATED RETROTRANSPOSON"/>
    <property type="match status" value="1"/>
</dbReference>
<accession>A0A1U8PY80</accession>
<sequence>MAANSKHSKVSGTSLKDPTEYRSVVGALQYVTITRPDIAYAVNRVCQFLHTPTIDHWAAIKCILRYLKGTMKHGFFFDSNPGPLSIQAFSDADWVGCPDDRRSTRGYAIFLGQNLIAWSSKKQATMARSSTESEFRACANTATKILWLKALLDDLGIRLSQAPTIWCDNIGATSLASNPIFHAKTRHIEVDFHFLRDLALNKMI</sequence>
<dbReference type="CDD" id="cd09272">
    <property type="entry name" value="RNase_HI_RT_Ty1"/>
    <property type="match status" value="1"/>
</dbReference>
<dbReference type="InParanoid" id="A0A1U8PY80"/>
<name>A0A1U8PY80_NELNU</name>
<proteinExistence type="predicted"/>
<dbReference type="RefSeq" id="XP_019051493.1">
    <property type="nucleotide sequence ID" value="XM_019195948.1"/>
</dbReference>
<dbReference type="AlphaFoldDB" id="A0A1U8PY80"/>
<dbReference type="GeneID" id="109113961"/>
<keyword evidence="1" id="KW-1185">Reference proteome</keyword>
<dbReference type="KEGG" id="nnu:109113961"/>
<dbReference type="PANTHER" id="PTHR11439:SF455">
    <property type="entry name" value="RLK (RECEPTOR-LIKE PROTEIN KINASE) 8, PUTATIVE-RELATED"/>
    <property type="match status" value="1"/>
</dbReference>
<dbReference type="STRING" id="4432.A0A1U8PY80"/>
<reference evidence="2" key="1">
    <citation type="submission" date="2025-08" db="UniProtKB">
        <authorList>
            <consortium name="RefSeq"/>
        </authorList>
    </citation>
    <scope>IDENTIFICATION</scope>
</reference>
<dbReference type="InterPro" id="IPR043502">
    <property type="entry name" value="DNA/RNA_pol_sf"/>
</dbReference>
<dbReference type="OrthoDB" id="1931513at2759"/>
<dbReference type="Proteomes" id="UP000189703">
    <property type="component" value="Unplaced"/>
</dbReference>
<organism evidence="1 2">
    <name type="scientific">Nelumbo nucifera</name>
    <name type="common">Sacred lotus</name>
    <dbReference type="NCBI Taxonomy" id="4432"/>
    <lineage>
        <taxon>Eukaryota</taxon>
        <taxon>Viridiplantae</taxon>
        <taxon>Streptophyta</taxon>
        <taxon>Embryophyta</taxon>
        <taxon>Tracheophyta</taxon>
        <taxon>Spermatophyta</taxon>
        <taxon>Magnoliopsida</taxon>
        <taxon>Proteales</taxon>
        <taxon>Nelumbonaceae</taxon>
        <taxon>Nelumbo</taxon>
    </lineage>
</organism>
<dbReference type="SUPFAM" id="SSF56672">
    <property type="entry name" value="DNA/RNA polymerases"/>
    <property type="match status" value="1"/>
</dbReference>
<gene>
    <name evidence="2" type="primary">LOC109113961</name>
</gene>
<evidence type="ECO:0000313" key="1">
    <source>
        <dbReference type="Proteomes" id="UP000189703"/>
    </source>
</evidence>